<evidence type="ECO:0000313" key="18">
    <source>
        <dbReference type="Proteomes" id="UP000024547"/>
    </source>
</evidence>
<dbReference type="PROSITE" id="PS00154">
    <property type="entry name" value="ATPASE_E1_E2"/>
    <property type="match status" value="1"/>
</dbReference>
<reference evidence="17 18" key="1">
    <citation type="journal article" date="2014" name="Antonie Van Leeuwenhoek">
        <title>Hyphomonas beringensis sp. nov. and Hyphomonas chukchiensis sp. nov., isolated from surface seawater of the Bering Sea and Chukchi Sea.</title>
        <authorList>
            <person name="Li C."/>
            <person name="Lai Q."/>
            <person name="Li G."/>
            <person name="Dong C."/>
            <person name="Wang J."/>
            <person name="Liao Y."/>
            <person name="Shao Z."/>
        </authorList>
    </citation>
    <scope>NUCLEOTIDE SEQUENCE [LARGE SCALE GENOMIC DNA]</scope>
    <source>
        <strain evidence="17 18">22II1-22F38</strain>
    </source>
</reference>
<keyword evidence="5" id="KW-0597">Phosphoprotein</keyword>
<dbReference type="InterPro" id="IPR059000">
    <property type="entry name" value="ATPase_P-type_domA"/>
</dbReference>
<keyword evidence="10" id="KW-0460">Magnesium</keyword>
<dbReference type="GO" id="GO:0016887">
    <property type="term" value="F:ATP hydrolysis activity"/>
    <property type="evidence" value="ECO:0007669"/>
    <property type="project" value="InterPro"/>
</dbReference>
<dbReference type="InterPro" id="IPR036412">
    <property type="entry name" value="HAD-like_sf"/>
</dbReference>
<dbReference type="PANTHER" id="PTHR43520">
    <property type="entry name" value="ATP7, ISOFORM B"/>
    <property type="match status" value="1"/>
</dbReference>
<evidence type="ECO:0000256" key="11">
    <source>
        <dbReference type="ARBA" id="ARBA00022967"/>
    </source>
</evidence>
<evidence type="ECO:0000259" key="16">
    <source>
        <dbReference type="PROSITE" id="PS50846"/>
    </source>
</evidence>
<evidence type="ECO:0000256" key="10">
    <source>
        <dbReference type="ARBA" id="ARBA00022842"/>
    </source>
</evidence>
<dbReference type="STRING" id="1280948.HY36_15675"/>
<feature type="transmembrane region" description="Helical" evidence="15">
    <location>
        <begin position="121"/>
        <end position="144"/>
    </location>
</feature>
<keyword evidence="6 15" id="KW-0812">Transmembrane</keyword>
<evidence type="ECO:0000256" key="4">
    <source>
        <dbReference type="ARBA" id="ARBA00022475"/>
    </source>
</evidence>
<feature type="domain" description="HMA" evidence="16">
    <location>
        <begin position="38"/>
        <end position="103"/>
    </location>
</feature>
<dbReference type="SUPFAM" id="SSF55008">
    <property type="entry name" value="HMA, heavy metal-associated domain"/>
    <property type="match status" value="1"/>
</dbReference>
<gene>
    <name evidence="17" type="ORF">HY36_15675</name>
</gene>
<dbReference type="InterPro" id="IPR001757">
    <property type="entry name" value="P_typ_ATPase"/>
</dbReference>
<keyword evidence="3" id="KW-0813">Transport</keyword>
<dbReference type="SUPFAM" id="SSF56784">
    <property type="entry name" value="HAD-like"/>
    <property type="match status" value="1"/>
</dbReference>
<dbReference type="CDD" id="cd00371">
    <property type="entry name" value="HMA"/>
    <property type="match status" value="1"/>
</dbReference>
<dbReference type="AlphaFoldDB" id="A0A059E3K1"/>
<dbReference type="GO" id="GO:0055070">
    <property type="term" value="P:copper ion homeostasis"/>
    <property type="evidence" value="ECO:0007669"/>
    <property type="project" value="TreeGrafter"/>
</dbReference>
<organism evidence="17 18">
    <name type="scientific">Hyphomonas atlantica</name>
    <dbReference type="NCBI Taxonomy" id="1280948"/>
    <lineage>
        <taxon>Bacteria</taxon>
        <taxon>Pseudomonadati</taxon>
        <taxon>Pseudomonadota</taxon>
        <taxon>Alphaproteobacteria</taxon>
        <taxon>Hyphomonadales</taxon>
        <taxon>Hyphomonadaceae</taxon>
        <taxon>Hyphomonas</taxon>
    </lineage>
</organism>
<feature type="transmembrane region" description="Helical" evidence="15">
    <location>
        <begin position="723"/>
        <end position="741"/>
    </location>
</feature>
<dbReference type="NCBIfam" id="TIGR01511">
    <property type="entry name" value="ATPase-IB1_Cu"/>
    <property type="match status" value="1"/>
</dbReference>
<comment type="caution">
    <text evidence="17">The sequence shown here is derived from an EMBL/GenBank/DDBJ whole genome shotgun (WGS) entry which is preliminary data.</text>
</comment>
<keyword evidence="11" id="KW-1278">Translocase</keyword>
<feature type="transmembrane region" description="Helical" evidence="15">
    <location>
        <begin position="189"/>
        <end position="211"/>
    </location>
</feature>
<evidence type="ECO:0000256" key="2">
    <source>
        <dbReference type="ARBA" id="ARBA00006024"/>
    </source>
</evidence>
<dbReference type="eggNOG" id="COG2217">
    <property type="taxonomic scope" value="Bacteria"/>
</dbReference>
<evidence type="ECO:0000256" key="15">
    <source>
        <dbReference type="RuleBase" id="RU362081"/>
    </source>
</evidence>
<dbReference type="SUPFAM" id="SSF81665">
    <property type="entry name" value="Calcium ATPase, transmembrane domain M"/>
    <property type="match status" value="1"/>
</dbReference>
<feature type="transmembrane region" description="Helical" evidence="15">
    <location>
        <begin position="156"/>
        <end position="177"/>
    </location>
</feature>
<feature type="transmembrane region" description="Helical" evidence="15">
    <location>
        <begin position="701"/>
        <end position="717"/>
    </location>
</feature>
<keyword evidence="8 15" id="KW-0547">Nucleotide-binding</keyword>
<evidence type="ECO:0000256" key="7">
    <source>
        <dbReference type="ARBA" id="ARBA00022723"/>
    </source>
</evidence>
<evidence type="ECO:0000256" key="1">
    <source>
        <dbReference type="ARBA" id="ARBA00004651"/>
    </source>
</evidence>
<dbReference type="InterPro" id="IPR023299">
    <property type="entry name" value="ATPase_P-typ_cyto_dom_N"/>
</dbReference>
<dbReference type="PROSITE" id="PS50846">
    <property type="entry name" value="HMA_2"/>
    <property type="match status" value="1"/>
</dbReference>
<evidence type="ECO:0000256" key="5">
    <source>
        <dbReference type="ARBA" id="ARBA00022553"/>
    </source>
</evidence>
<feature type="transmembrane region" description="Helical" evidence="15">
    <location>
        <begin position="400"/>
        <end position="428"/>
    </location>
</feature>
<evidence type="ECO:0000256" key="13">
    <source>
        <dbReference type="ARBA" id="ARBA00023065"/>
    </source>
</evidence>
<dbReference type="PANTHER" id="PTHR43520:SF5">
    <property type="entry name" value="CATION-TRANSPORTING P-TYPE ATPASE-RELATED"/>
    <property type="match status" value="1"/>
</dbReference>
<feature type="transmembrane region" description="Helical" evidence="15">
    <location>
        <begin position="217"/>
        <end position="235"/>
    </location>
</feature>
<keyword evidence="9 15" id="KW-0067">ATP-binding</keyword>
<dbReference type="GO" id="GO:0005507">
    <property type="term" value="F:copper ion binding"/>
    <property type="evidence" value="ECO:0007669"/>
    <property type="project" value="TreeGrafter"/>
</dbReference>
<dbReference type="Pfam" id="PF00403">
    <property type="entry name" value="HMA"/>
    <property type="match status" value="1"/>
</dbReference>
<dbReference type="Gene3D" id="2.70.150.10">
    <property type="entry name" value="Calcium-transporting ATPase, cytoplasmic transduction domain A"/>
    <property type="match status" value="1"/>
</dbReference>
<evidence type="ECO:0000256" key="8">
    <source>
        <dbReference type="ARBA" id="ARBA00022741"/>
    </source>
</evidence>
<dbReference type="RefSeq" id="WP_035550261.1">
    <property type="nucleotide sequence ID" value="NZ_AWFH01000009.1"/>
</dbReference>
<dbReference type="EMBL" id="AWFH01000009">
    <property type="protein sequence ID" value="KCZ62504.1"/>
    <property type="molecule type" value="Genomic_DNA"/>
</dbReference>
<dbReference type="GO" id="GO:0005524">
    <property type="term" value="F:ATP binding"/>
    <property type="evidence" value="ECO:0007669"/>
    <property type="project" value="UniProtKB-UniRule"/>
</dbReference>
<feature type="transmembrane region" description="Helical" evidence="15">
    <location>
        <begin position="373"/>
        <end position="394"/>
    </location>
</feature>
<protein>
    <recommendedName>
        <fullName evidence="16">HMA domain-containing protein</fullName>
    </recommendedName>
</protein>
<evidence type="ECO:0000256" key="12">
    <source>
        <dbReference type="ARBA" id="ARBA00022989"/>
    </source>
</evidence>
<keyword evidence="18" id="KW-1185">Reference proteome</keyword>
<dbReference type="NCBIfam" id="TIGR01494">
    <property type="entry name" value="ATPase_P-type"/>
    <property type="match status" value="2"/>
</dbReference>
<comment type="subcellular location">
    <subcellularLocation>
        <location evidence="1">Cell membrane</location>
        <topology evidence="1">Multi-pass membrane protein</topology>
    </subcellularLocation>
</comment>
<dbReference type="InterPro" id="IPR018303">
    <property type="entry name" value="ATPase_P-typ_P_site"/>
</dbReference>
<proteinExistence type="inferred from homology"/>
<accession>A0A059E3K1</accession>
<keyword evidence="12 15" id="KW-1133">Transmembrane helix</keyword>
<comment type="similarity">
    <text evidence="2 15">Belongs to the cation transport ATPase (P-type) (TC 3.A.3) family. Type IB subfamily.</text>
</comment>
<dbReference type="InterPro" id="IPR036163">
    <property type="entry name" value="HMA_dom_sf"/>
</dbReference>
<dbReference type="GO" id="GO:0043682">
    <property type="term" value="F:P-type divalent copper transporter activity"/>
    <property type="evidence" value="ECO:0007669"/>
    <property type="project" value="TreeGrafter"/>
</dbReference>
<dbReference type="Gene3D" id="3.40.50.1000">
    <property type="entry name" value="HAD superfamily/HAD-like"/>
    <property type="match status" value="1"/>
</dbReference>
<dbReference type="Gene3D" id="3.40.1110.10">
    <property type="entry name" value="Calcium-transporting ATPase, cytoplasmic domain N"/>
    <property type="match status" value="1"/>
</dbReference>
<dbReference type="InterPro" id="IPR008250">
    <property type="entry name" value="ATPase_P-typ_transduc_dom_A_sf"/>
</dbReference>
<evidence type="ECO:0000256" key="9">
    <source>
        <dbReference type="ARBA" id="ARBA00022840"/>
    </source>
</evidence>
<keyword evidence="14 15" id="KW-0472">Membrane</keyword>
<evidence type="ECO:0000313" key="17">
    <source>
        <dbReference type="EMBL" id="KCZ62504.1"/>
    </source>
</evidence>
<dbReference type="GO" id="GO:0005886">
    <property type="term" value="C:plasma membrane"/>
    <property type="evidence" value="ECO:0007669"/>
    <property type="project" value="UniProtKB-SubCell"/>
</dbReference>
<dbReference type="Pfam" id="PF00702">
    <property type="entry name" value="Hydrolase"/>
    <property type="match status" value="1"/>
</dbReference>
<dbReference type="Pfam" id="PF00122">
    <property type="entry name" value="E1-E2_ATPase"/>
    <property type="match status" value="1"/>
</dbReference>
<keyword evidence="4 15" id="KW-1003">Cell membrane</keyword>
<dbReference type="InterPro" id="IPR023298">
    <property type="entry name" value="ATPase_P-typ_TM_dom_sf"/>
</dbReference>
<dbReference type="PATRIC" id="fig|1280948.3.peg.1368"/>
<dbReference type="InterPro" id="IPR006121">
    <property type="entry name" value="HMA_dom"/>
</dbReference>
<sequence>MTSLTSTAPGCPSGMAPAAEKATKTGYAGFVRHVGDENALDLVVRGAKCGGCLSKIEKSVSALPGVTQARLNLSNGQMRVRWKGSLAADRIAQTVADLGYGVAAQAADQGAVNKAREERSLLISMGVAGFAAANIMLLSVSVWAGHGEMGEATRQTLHALSGAIALPVLLFSGRHFFRSAWAALSNGHANMDVPISLALSLAFGVSVFETFRGGEHAYFDAVVMLCFFLLIGRFLDARLRRQAHAAANALAAMQTSAVTRVADNGEAVSVAASDVAAGDHILLAPGERAMVDMRILAGTSDVDESLVTGESIPRTFSPGMVLHAGAINVSAQLRGEALKAVEDSLLSQIGEMLEAGEQRRSAYRRIADRAVSIYVPFVHTTAALACVGWLLLGASLPDALMIAAATLIITCPCALALAAPVAQVVAAGRLFRKGVYLRSGDAFERLAEIDHIVFDKTGTLTLGTPKLNSILIGDRQLEARSQEASRLLSDAARLARASHHPLSRALVSAAGVGAAAENVKEIAGHGLEAELDGMIWRLGSAAWVGAEADGEASGPSLWFSRGDEPEVKFQFTDDIQPGAREALDTLRDQSISLEIVSGDQNASVSALANSLGISDWTGEAKPKDKVAGLEALRTQDAHVLMVGDGLNDAGALSLAHASLAPGAAIDISQSASDAVYGGGMQAIPLILKVARKTRAIMRQNFALAAAYNVIAVPIAVTGNVTPLVAAIAMSLSSIIVTLNAMRLQIGE</sequence>
<dbReference type="NCBIfam" id="TIGR01525">
    <property type="entry name" value="ATPase-IB_hvy"/>
    <property type="match status" value="1"/>
</dbReference>
<name>A0A059E3K1_9PROT</name>
<dbReference type="InterPro" id="IPR023214">
    <property type="entry name" value="HAD_sf"/>
</dbReference>
<dbReference type="PRINTS" id="PR00119">
    <property type="entry name" value="CATATPASE"/>
</dbReference>
<evidence type="ECO:0000256" key="3">
    <source>
        <dbReference type="ARBA" id="ARBA00022448"/>
    </source>
</evidence>
<keyword evidence="7 15" id="KW-0479">Metal-binding</keyword>
<dbReference type="InterPro" id="IPR027256">
    <property type="entry name" value="P-typ_ATPase_IB"/>
</dbReference>
<dbReference type="SUPFAM" id="SSF81653">
    <property type="entry name" value="Calcium ATPase, transduction domain A"/>
    <property type="match status" value="1"/>
</dbReference>
<evidence type="ECO:0000256" key="14">
    <source>
        <dbReference type="ARBA" id="ARBA00023136"/>
    </source>
</evidence>
<dbReference type="Proteomes" id="UP000024547">
    <property type="component" value="Unassembled WGS sequence"/>
</dbReference>
<evidence type="ECO:0000256" key="6">
    <source>
        <dbReference type="ARBA" id="ARBA00022692"/>
    </source>
</evidence>
<keyword evidence="13" id="KW-0406">Ion transport</keyword>
<dbReference type="Gene3D" id="3.30.70.100">
    <property type="match status" value="1"/>
</dbReference>
<dbReference type="OrthoDB" id="9807843at2"/>